<dbReference type="EMBL" id="JARKHS020018063">
    <property type="protein sequence ID" value="KAK8772600.1"/>
    <property type="molecule type" value="Genomic_DNA"/>
</dbReference>
<feature type="compositionally biased region" description="Polar residues" evidence="1">
    <location>
        <begin position="45"/>
        <end position="58"/>
    </location>
</feature>
<sequence length="172" mass="19476">MNKQETIRLVSTALCKHYSVGSVRPRSPQRERRQSTGSLRALPSPSDTLDSWTSSVNNHEVHHLPRMGFGPLRRSRGAKGDRCQQPVRLSAPPQDPDLIRGEPLLLAVQCVHSNGHGLRWRQRRDAARPSRDSGLHVRRPDVRPRSQGPRTTHAPSARTIKLYRPRRQRSGC</sequence>
<evidence type="ECO:0000256" key="1">
    <source>
        <dbReference type="SAM" id="MobiDB-lite"/>
    </source>
</evidence>
<accession>A0AAQ4ED78</accession>
<gene>
    <name evidence="2" type="ORF">V5799_024159</name>
</gene>
<evidence type="ECO:0000313" key="2">
    <source>
        <dbReference type="EMBL" id="KAK8772600.1"/>
    </source>
</evidence>
<evidence type="ECO:0000313" key="3">
    <source>
        <dbReference type="Proteomes" id="UP001321473"/>
    </source>
</evidence>
<feature type="compositionally biased region" description="Basic residues" evidence="1">
    <location>
        <begin position="161"/>
        <end position="172"/>
    </location>
</feature>
<protein>
    <submittedName>
        <fullName evidence="2">Uncharacterized protein</fullName>
    </submittedName>
</protein>
<feature type="region of interest" description="Disordered" evidence="1">
    <location>
        <begin position="116"/>
        <end position="172"/>
    </location>
</feature>
<dbReference type="Proteomes" id="UP001321473">
    <property type="component" value="Unassembled WGS sequence"/>
</dbReference>
<reference evidence="2 3" key="1">
    <citation type="journal article" date="2023" name="Arcadia Sci">
        <title>De novo assembly of a long-read Amblyomma americanum tick genome.</title>
        <authorList>
            <person name="Chou S."/>
            <person name="Poskanzer K.E."/>
            <person name="Rollins M."/>
            <person name="Thuy-Boun P.S."/>
        </authorList>
    </citation>
    <scope>NUCLEOTIDE SEQUENCE [LARGE SCALE GENOMIC DNA]</scope>
    <source>
        <strain evidence="2">F_SG_1</strain>
        <tissue evidence="2">Salivary glands</tissue>
    </source>
</reference>
<proteinExistence type="predicted"/>
<name>A0AAQ4ED78_AMBAM</name>
<feature type="region of interest" description="Disordered" evidence="1">
    <location>
        <begin position="21"/>
        <end position="96"/>
    </location>
</feature>
<feature type="compositionally biased region" description="Basic and acidic residues" evidence="1">
    <location>
        <begin position="123"/>
        <end position="144"/>
    </location>
</feature>
<keyword evidence="3" id="KW-1185">Reference proteome</keyword>
<organism evidence="2 3">
    <name type="scientific">Amblyomma americanum</name>
    <name type="common">Lone star tick</name>
    <dbReference type="NCBI Taxonomy" id="6943"/>
    <lineage>
        <taxon>Eukaryota</taxon>
        <taxon>Metazoa</taxon>
        <taxon>Ecdysozoa</taxon>
        <taxon>Arthropoda</taxon>
        <taxon>Chelicerata</taxon>
        <taxon>Arachnida</taxon>
        <taxon>Acari</taxon>
        <taxon>Parasitiformes</taxon>
        <taxon>Ixodida</taxon>
        <taxon>Ixodoidea</taxon>
        <taxon>Ixodidae</taxon>
        <taxon>Amblyomminae</taxon>
        <taxon>Amblyomma</taxon>
    </lineage>
</organism>
<comment type="caution">
    <text evidence="2">The sequence shown here is derived from an EMBL/GenBank/DDBJ whole genome shotgun (WGS) entry which is preliminary data.</text>
</comment>
<dbReference type="AlphaFoldDB" id="A0AAQ4ED78"/>